<gene>
    <name evidence="2" type="ORF">GCM10011507_28660</name>
</gene>
<dbReference type="RefSeq" id="WP_229669026.1">
    <property type="nucleotide sequence ID" value="NZ_BMJB01000002.1"/>
</dbReference>
<evidence type="ECO:0000313" key="2">
    <source>
        <dbReference type="EMBL" id="GGA75572.1"/>
    </source>
</evidence>
<reference evidence="2" key="1">
    <citation type="journal article" date="2014" name="Int. J. Syst. Evol. Microbiol.">
        <title>Complete genome sequence of Corynebacterium casei LMG S-19264T (=DSM 44701T), isolated from a smear-ripened cheese.</title>
        <authorList>
            <consortium name="US DOE Joint Genome Institute (JGI-PGF)"/>
            <person name="Walter F."/>
            <person name="Albersmeier A."/>
            <person name="Kalinowski J."/>
            <person name="Ruckert C."/>
        </authorList>
    </citation>
    <scope>NUCLEOTIDE SEQUENCE</scope>
    <source>
        <strain evidence="2">CGMCC 1.15447</strain>
    </source>
</reference>
<protein>
    <submittedName>
        <fullName evidence="2">Uncharacterized protein</fullName>
    </submittedName>
</protein>
<evidence type="ECO:0000256" key="1">
    <source>
        <dbReference type="SAM" id="SignalP"/>
    </source>
</evidence>
<dbReference type="AlphaFoldDB" id="A0A916RXG6"/>
<proteinExistence type="predicted"/>
<feature type="chain" id="PRO_5037793975" evidence="1">
    <location>
        <begin position="29"/>
        <end position="224"/>
    </location>
</feature>
<reference evidence="2" key="2">
    <citation type="submission" date="2020-09" db="EMBL/GenBank/DDBJ databases">
        <authorList>
            <person name="Sun Q."/>
            <person name="Zhou Y."/>
        </authorList>
    </citation>
    <scope>NUCLEOTIDE SEQUENCE</scope>
    <source>
        <strain evidence="2">CGMCC 1.15447</strain>
    </source>
</reference>
<accession>A0A916RXG6</accession>
<keyword evidence="3" id="KW-1185">Reference proteome</keyword>
<organism evidence="2 3">
    <name type="scientific">Edaphobacter acidisoli</name>
    <dbReference type="NCBI Taxonomy" id="2040573"/>
    <lineage>
        <taxon>Bacteria</taxon>
        <taxon>Pseudomonadati</taxon>
        <taxon>Acidobacteriota</taxon>
        <taxon>Terriglobia</taxon>
        <taxon>Terriglobales</taxon>
        <taxon>Acidobacteriaceae</taxon>
        <taxon>Edaphobacter</taxon>
    </lineage>
</organism>
<comment type="caution">
    <text evidence="2">The sequence shown here is derived from an EMBL/GenBank/DDBJ whole genome shotgun (WGS) entry which is preliminary data.</text>
</comment>
<keyword evidence="1" id="KW-0732">Signal</keyword>
<dbReference type="Proteomes" id="UP000648801">
    <property type="component" value="Unassembled WGS sequence"/>
</dbReference>
<evidence type="ECO:0000313" key="3">
    <source>
        <dbReference type="Proteomes" id="UP000648801"/>
    </source>
</evidence>
<feature type="signal peptide" evidence="1">
    <location>
        <begin position="1"/>
        <end position="28"/>
    </location>
</feature>
<dbReference type="EMBL" id="BMJB01000002">
    <property type="protein sequence ID" value="GGA75572.1"/>
    <property type="molecule type" value="Genomic_DNA"/>
</dbReference>
<name>A0A916RXG6_9BACT</name>
<sequence>MKSQKSHSLRTIPLLAAALALSATAAHAREKKAPPVKPANQYAAFDQHPNEKLTIAAEPCTDPKDCDFFRLPYIEHGFIPIRIVFTNDGDTALTLDDVRIQLITSDNTVVPAATDDDLNRRLFTTGGVRGTPVPLPAPLPPIHIHRQQVDKKITQDDDDFGFSGTVVNAHSTLAGYLFYDVRGLDAPPLKDASIYVKEIWTMDRKKELFSYTIPLNKWLATQPH</sequence>